<dbReference type="EMBL" id="JAVLVT010000001">
    <property type="protein sequence ID" value="MDS1268807.1"/>
    <property type="molecule type" value="Genomic_DNA"/>
</dbReference>
<keyword evidence="3" id="KW-1185">Reference proteome</keyword>
<evidence type="ECO:0008006" key="4">
    <source>
        <dbReference type="Google" id="ProtNLM"/>
    </source>
</evidence>
<evidence type="ECO:0000313" key="3">
    <source>
        <dbReference type="Proteomes" id="UP001250214"/>
    </source>
</evidence>
<feature type="transmembrane region" description="Helical" evidence="1">
    <location>
        <begin position="6"/>
        <end position="24"/>
    </location>
</feature>
<protein>
    <recommendedName>
        <fullName evidence="4">Secreted protein</fullName>
    </recommendedName>
</protein>
<comment type="caution">
    <text evidence="2">The sequence shown here is derived from an EMBL/GenBank/DDBJ whole genome shotgun (WGS) entry which is preliminary data.</text>
</comment>
<name>A0ABU2H0H6_9ACTN</name>
<dbReference type="Proteomes" id="UP001250214">
    <property type="component" value="Unassembled WGS sequence"/>
</dbReference>
<proteinExistence type="predicted"/>
<keyword evidence="1" id="KW-0472">Membrane</keyword>
<accession>A0ABU2H0H6</accession>
<sequence length="115" mass="12328">MEPLSLVTGAAIALSGVVLGRLLAGRRRQPARGHRSALTGPSGTPQAICGCGHHLVFHDNETRKCRAQVIIPGRWTGERGDSHHTCVCQGYRGPMPVDEYFAPDIMPDGPDSSSR</sequence>
<keyword evidence="1" id="KW-0812">Transmembrane</keyword>
<keyword evidence="1" id="KW-1133">Transmembrane helix</keyword>
<organism evidence="2 3">
    <name type="scientific">Lipingzhangella rawalii</name>
    <dbReference type="NCBI Taxonomy" id="2055835"/>
    <lineage>
        <taxon>Bacteria</taxon>
        <taxon>Bacillati</taxon>
        <taxon>Actinomycetota</taxon>
        <taxon>Actinomycetes</taxon>
        <taxon>Streptosporangiales</taxon>
        <taxon>Nocardiopsidaceae</taxon>
        <taxon>Lipingzhangella</taxon>
    </lineage>
</organism>
<evidence type="ECO:0000256" key="1">
    <source>
        <dbReference type="SAM" id="Phobius"/>
    </source>
</evidence>
<gene>
    <name evidence="2" type="ORF">RIF23_00700</name>
</gene>
<evidence type="ECO:0000313" key="2">
    <source>
        <dbReference type="EMBL" id="MDS1268807.1"/>
    </source>
</evidence>
<dbReference type="RefSeq" id="WP_310910319.1">
    <property type="nucleotide sequence ID" value="NZ_JAVLVT010000001.1"/>
</dbReference>
<reference evidence="3" key="1">
    <citation type="submission" date="2023-07" db="EMBL/GenBank/DDBJ databases">
        <title>Novel species in the genus Lipingzhangella isolated from Sambhar Salt Lake.</title>
        <authorList>
            <person name="Jiya N."/>
            <person name="Kajale S."/>
            <person name="Sharma A."/>
        </authorList>
    </citation>
    <scope>NUCLEOTIDE SEQUENCE [LARGE SCALE GENOMIC DNA]</scope>
    <source>
        <strain evidence="3">LS1_29</strain>
    </source>
</reference>